<gene>
    <name evidence="1" type="ORF">M9H77_25478</name>
</gene>
<organism evidence="1 2">
    <name type="scientific">Catharanthus roseus</name>
    <name type="common">Madagascar periwinkle</name>
    <name type="synonym">Vinca rosea</name>
    <dbReference type="NCBI Taxonomy" id="4058"/>
    <lineage>
        <taxon>Eukaryota</taxon>
        <taxon>Viridiplantae</taxon>
        <taxon>Streptophyta</taxon>
        <taxon>Embryophyta</taxon>
        <taxon>Tracheophyta</taxon>
        <taxon>Spermatophyta</taxon>
        <taxon>Magnoliopsida</taxon>
        <taxon>eudicotyledons</taxon>
        <taxon>Gunneridae</taxon>
        <taxon>Pentapetalae</taxon>
        <taxon>asterids</taxon>
        <taxon>lamiids</taxon>
        <taxon>Gentianales</taxon>
        <taxon>Apocynaceae</taxon>
        <taxon>Rauvolfioideae</taxon>
        <taxon>Vinceae</taxon>
        <taxon>Catharanthinae</taxon>
        <taxon>Catharanthus</taxon>
    </lineage>
</organism>
<name>A0ACC0A8G3_CATRO</name>
<comment type="caution">
    <text evidence="1">The sequence shown here is derived from an EMBL/GenBank/DDBJ whole genome shotgun (WGS) entry which is preliminary data.</text>
</comment>
<protein>
    <submittedName>
        <fullName evidence="1">Uncharacterized protein</fullName>
    </submittedName>
</protein>
<dbReference type="EMBL" id="CM044706">
    <property type="protein sequence ID" value="KAI5656685.1"/>
    <property type="molecule type" value="Genomic_DNA"/>
</dbReference>
<keyword evidence="2" id="KW-1185">Reference proteome</keyword>
<proteinExistence type="predicted"/>
<reference evidence="2" key="1">
    <citation type="journal article" date="2023" name="Nat. Plants">
        <title>Single-cell RNA sequencing provides a high-resolution roadmap for understanding the multicellular compartmentation of specialized metabolism.</title>
        <authorList>
            <person name="Sun S."/>
            <person name="Shen X."/>
            <person name="Li Y."/>
            <person name="Li Y."/>
            <person name="Wang S."/>
            <person name="Li R."/>
            <person name="Zhang H."/>
            <person name="Shen G."/>
            <person name="Guo B."/>
            <person name="Wei J."/>
            <person name="Xu J."/>
            <person name="St-Pierre B."/>
            <person name="Chen S."/>
            <person name="Sun C."/>
        </authorList>
    </citation>
    <scope>NUCLEOTIDE SEQUENCE [LARGE SCALE GENOMIC DNA]</scope>
</reference>
<evidence type="ECO:0000313" key="2">
    <source>
        <dbReference type="Proteomes" id="UP001060085"/>
    </source>
</evidence>
<accession>A0ACC0A8G3</accession>
<dbReference type="Proteomes" id="UP001060085">
    <property type="component" value="Linkage Group LG06"/>
</dbReference>
<sequence>MDTKMVEANRRSANFHPTVWGDFFLSFSSINTKDIDNLKNETELHKYMKEKVKNMLQKTVDKSVEKLKLIDTIQRLGVAYHFESQIEACLCNIYDSDKNFLQEDGEDISVVALRFRLLRQYGYLVSSDVLTKFMDEEGKFSELSMGTNLEGIMNLYEAAHYGLPGENILDEALKFTSSYLESLLPTLNNLDASKVEHALKLPVQKALNRVAAGLYISIYEEDESHNSILLTYAKLDFNVLQKLQQKELSDITKWWKGLDCPKNFPFARDRVAECYFWISAIFFEPKYWMTRKFETKIMAMSSIIDDIYDVYGTFDELILFTDAIDRWDISAANELPPYMRHCYKALFDVYEEIEELAIQSETKIFGVDYAKTSMKELARAYMEEAKWFHSGYVPAVEKYLRVALVTSGYLMLTMHSFVGMGEIATKEVFDWAANEPLLVRAASIICRLTDDMVGHEFEQKRGHVASAVECYVKENGAPKQEAYVEFQKMVTNAWKDMNKECLQPIAIPKSLLEGIVNLARVIHLLYQDEDNYTHSNTKLKNLITFFLVDPMRI</sequence>
<evidence type="ECO:0000313" key="1">
    <source>
        <dbReference type="EMBL" id="KAI5656685.1"/>
    </source>
</evidence>